<evidence type="ECO:0000256" key="9">
    <source>
        <dbReference type="SAM" id="MobiDB-lite"/>
    </source>
</evidence>
<accession>A0A0K2S1I9</accession>
<dbReference type="AlphaFoldDB" id="A0A0K2S1I9"/>
<evidence type="ECO:0000256" key="4">
    <source>
        <dbReference type="ARBA" id="ARBA00022786"/>
    </source>
</evidence>
<protein>
    <recommendedName>
        <fullName evidence="7 8">Pup--protein ligase</fullName>
        <ecNumber evidence="7 8">6.3.1.19</ecNumber>
    </recommendedName>
    <alternativeName>
        <fullName evidence="7">Proteasome accessory factor A</fullName>
    </alternativeName>
    <alternativeName>
        <fullName evidence="7">Pup-conjugating enzyme</fullName>
    </alternativeName>
</protein>
<dbReference type="EMBL" id="AP014938">
    <property type="protein sequence ID" value="BAS20905.1"/>
    <property type="molecule type" value="Genomic_DNA"/>
</dbReference>
<dbReference type="GO" id="GO:0016879">
    <property type="term" value="F:ligase activity, forming carbon-nitrogen bonds"/>
    <property type="evidence" value="ECO:0007669"/>
    <property type="project" value="UniProtKB-UniRule"/>
</dbReference>
<dbReference type="PANTHER" id="PTHR42307:SF3">
    <property type="entry name" value="PUP--PROTEIN LIGASE"/>
    <property type="match status" value="1"/>
</dbReference>
<keyword evidence="10" id="KW-0647">Proteasome</keyword>
<sequence length="490" mass="54117">MEHRIFGIESEFGLSYVPHGLGRLSIEESAAALFKPVLDQWRSTNVFLPNGGRLYLDVGSHPEYASAECGSIDELLAQERAGELLFADLARTARKRLLAGSEGRPLDGELYLFKNNVDSAGNSYGSHENYLISRKLQFNDLIAQLVPFLVTRQILVGAGKTHPNGGPVPGSTDPASSTGVPSYSFSQRADHIWEAASTSTSRARPLINTRDEPHADASKFRRMHVINGDSNMAEPTTLLKIASTDLVLRMLEDRFPVTSLDIVSVPAALRAISHDLTGTATFETTDGKHYTALSVQRHYLDAARQYVQQYGAHHRHVEYALDLWQRTLDAIESGDYSSIDTEIDWAIKKKLLDAYIARARAAGQPADYASARIRQLDLAYHDIDPERSVFHALVRRGAVKRILPEGTAEAAKTQPPNTRALQRSRFINAAVAAGEQFTVDWVHLKLNAYPQHTLVCKDPFATGSEELEEVLSLLASKARQHQEAAFPPPC</sequence>
<keyword evidence="1 7" id="KW-0436">Ligase</keyword>
<keyword evidence="3 7" id="KW-0547">Nucleotide-binding</keyword>
<comment type="similarity">
    <text evidence="7">Belongs to the Pup ligase/Pup deamidase family. Pup-conjugating enzyme subfamily.</text>
</comment>
<evidence type="ECO:0000256" key="2">
    <source>
        <dbReference type="ARBA" id="ARBA00022723"/>
    </source>
</evidence>
<dbReference type="UniPathway" id="UPA00998"/>
<dbReference type="PANTHER" id="PTHR42307">
    <property type="entry name" value="PUP DEAMIDASE/DEPUPYLASE"/>
    <property type="match status" value="1"/>
</dbReference>
<evidence type="ECO:0000256" key="8">
    <source>
        <dbReference type="NCBIfam" id="TIGR03686"/>
    </source>
</evidence>
<dbReference type="Proteomes" id="UP000066203">
    <property type="component" value="Chromosome"/>
</dbReference>
<evidence type="ECO:0000256" key="6">
    <source>
        <dbReference type="ARBA" id="ARBA00022842"/>
    </source>
</evidence>
<evidence type="ECO:0000313" key="11">
    <source>
        <dbReference type="Proteomes" id="UP000066203"/>
    </source>
</evidence>
<comment type="miscellaneous">
    <text evidence="7">The reaction mechanism probably proceeds via the activation of Pup by phosphorylation of its C-terminal glutamate, which is then subject to nucleophilic attack by the substrate lysine, resulting in an isopeptide bond and the release of phosphate as a good leaving group.</text>
</comment>
<feature type="binding site" evidence="7">
    <location>
        <position position="9"/>
    </location>
    <ligand>
        <name>Mg(2+)</name>
        <dbReference type="ChEBI" id="CHEBI:18420"/>
    </ligand>
</feature>
<feature type="binding site" evidence="7">
    <location>
        <position position="66"/>
    </location>
    <ligand>
        <name>ATP</name>
        <dbReference type="ChEBI" id="CHEBI:30616"/>
    </ligand>
</feature>
<dbReference type="InterPro" id="IPR004347">
    <property type="entry name" value="Pup_ligase/deamidase"/>
</dbReference>
<feature type="region of interest" description="Disordered" evidence="9">
    <location>
        <begin position="160"/>
        <end position="181"/>
    </location>
</feature>
<comment type="catalytic activity">
    <reaction evidence="7">
        <text>ATP + [prokaryotic ubiquitin-like protein]-L-glutamate + [protein]-L-lysine = ADP + phosphate + N(6)-([prokaryotic ubiquitin-like protein]-gamma-L-glutamyl)-[protein]-L-lysine.</text>
        <dbReference type="EC" id="6.3.1.19"/>
    </reaction>
</comment>
<organism evidence="10">
    <name type="scientific">Rothia mucilaginosa</name>
    <dbReference type="NCBI Taxonomy" id="43675"/>
    <lineage>
        <taxon>Bacteria</taxon>
        <taxon>Bacillati</taxon>
        <taxon>Actinomycetota</taxon>
        <taxon>Actinomycetes</taxon>
        <taxon>Micrococcales</taxon>
        <taxon>Micrococcaceae</taxon>
        <taxon>Rothia</taxon>
    </lineage>
</organism>
<evidence type="ECO:0000256" key="5">
    <source>
        <dbReference type="ARBA" id="ARBA00022840"/>
    </source>
</evidence>
<evidence type="ECO:0000313" key="10">
    <source>
        <dbReference type="EMBL" id="BAS20905.1"/>
    </source>
</evidence>
<dbReference type="RefSeq" id="WP_060824786.1">
    <property type="nucleotide sequence ID" value="NZ_AP014938.1"/>
</dbReference>
<dbReference type="PATRIC" id="fig|43675.28.peg.1698"/>
<dbReference type="HAMAP" id="MF_02111">
    <property type="entry name" value="Pup_ligase"/>
    <property type="match status" value="1"/>
</dbReference>
<dbReference type="UniPathway" id="UPA00997"/>
<dbReference type="Pfam" id="PF03136">
    <property type="entry name" value="Pup_ligase"/>
    <property type="match status" value="1"/>
</dbReference>
<comment type="pathway">
    <text evidence="7">Protein degradation; proteasomal Pup-dependent pathway.</text>
</comment>
<evidence type="ECO:0000256" key="3">
    <source>
        <dbReference type="ARBA" id="ARBA00022741"/>
    </source>
</evidence>
<keyword evidence="2 7" id="KW-0479">Metal-binding</keyword>
<feature type="binding site" evidence="7">
    <location>
        <position position="63"/>
    </location>
    <ligand>
        <name>Mg(2+)</name>
        <dbReference type="ChEBI" id="CHEBI:18420"/>
    </ligand>
</feature>
<dbReference type="GO" id="GO:0005524">
    <property type="term" value="F:ATP binding"/>
    <property type="evidence" value="ECO:0007669"/>
    <property type="project" value="UniProtKB-UniRule"/>
</dbReference>
<evidence type="ECO:0000256" key="7">
    <source>
        <dbReference type="HAMAP-Rule" id="MF_02111"/>
    </source>
</evidence>
<feature type="binding site" evidence="7">
    <location>
        <position position="441"/>
    </location>
    <ligand>
        <name>ATP</name>
        <dbReference type="ChEBI" id="CHEBI:30616"/>
    </ligand>
</feature>
<keyword evidence="6 7" id="KW-0460">Magnesium</keyword>
<gene>
    <name evidence="7" type="primary">pafA</name>
    <name evidence="10" type="ORF">RM6536_1658</name>
</gene>
<evidence type="ECO:0000256" key="1">
    <source>
        <dbReference type="ARBA" id="ARBA00022598"/>
    </source>
</evidence>
<name>A0A0K2S1I9_9MICC</name>
<keyword evidence="4 7" id="KW-0833">Ubl conjugation pathway</keyword>
<dbReference type="GO" id="GO:0000287">
    <property type="term" value="F:magnesium ion binding"/>
    <property type="evidence" value="ECO:0007669"/>
    <property type="project" value="UniProtKB-UniRule"/>
</dbReference>
<comment type="pathway">
    <text evidence="7">Protein modification; protein pupylation.</text>
</comment>
<comment type="function">
    <text evidence="7">Catalyzes the covalent attachment of the prokaryotic ubiquitin-like protein modifier Pup to the proteasomal substrate proteins, thereby targeting them for proteasomal degradation. This tagging system is termed pupylation. The ligation reaction involves the side-chain carboxylate of the C-terminal glutamate of Pup and the side-chain amino group of a substrate lysine.</text>
</comment>
<dbReference type="NCBIfam" id="TIGR03686">
    <property type="entry name" value="pupylate_PafA"/>
    <property type="match status" value="1"/>
</dbReference>
<reference evidence="11" key="1">
    <citation type="submission" date="2015-08" db="EMBL/GenBank/DDBJ databases">
        <title>Complete genome sequence of Rothia mucilaginosa strain NUM-Rm6536.</title>
        <authorList>
            <person name="Nambu T."/>
        </authorList>
    </citation>
    <scope>NUCLEOTIDE SEQUENCE [LARGE SCALE GENOMIC DNA]</scope>
    <source>
        <strain evidence="11">NUM-Rm6536</strain>
    </source>
</reference>
<dbReference type="GO" id="GO:0000502">
    <property type="term" value="C:proteasome complex"/>
    <property type="evidence" value="ECO:0007669"/>
    <property type="project" value="UniProtKB-KW"/>
</dbReference>
<dbReference type="InterPro" id="IPR022279">
    <property type="entry name" value="Pup_ligase"/>
</dbReference>
<dbReference type="GO" id="GO:0070490">
    <property type="term" value="P:protein pupylation"/>
    <property type="evidence" value="ECO:0007669"/>
    <property type="project" value="UniProtKB-UniRule"/>
</dbReference>
<dbReference type="GO" id="GO:0019941">
    <property type="term" value="P:modification-dependent protein catabolic process"/>
    <property type="evidence" value="ECO:0007669"/>
    <property type="project" value="UniProtKB-UniRule"/>
</dbReference>
<proteinExistence type="inferred from homology"/>
<feature type="active site" description="Proton acceptor" evidence="7">
    <location>
        <position position="57"/>
    </location>
</feature>
<dbReference type="EC" id="6.3.1.19" evidence="7 8"/>
<feature type="binding site" evidence="7">
    <location>
        <position position="55"/>
    </location>
    <ligand>
        <name>Mg(2+)</name>
        <dbReference type="ChEBI" id="CHEBI:18420"/>
    </ligand>
</feature>
<keyword evidence="5 7" id="KW-0067">ATP-binding</keyword>
<dbReference type="GO" id="GO:0010498">
    <property type="term" value="P:proteasomal protein catabolic process"/>
    <property type="evidence" value="ECO:0007669"/>
    <property type="project" value="UniProtKB-UniRule"/>
</dbReference>
<feature type="binding site" evidence="7">
    <location>
        <position position="53"/>
    </location>
    <ligand>
        <name>ATP</name>
        <dbReference type="ChEBI" id="CHEBI:30616"/>
    </ligand>
</feature>
<dbReference type="GO" id="GO:0019787">
    <property type="term" value="F:ubiquitin-like protein transferase activity"/>
    <property type="evidence" value="ECO:0007669"/>
    <property type="project" value="UniProtKB-UniRule"/>
</dbReference>